<dbReference type="CDD" id="cd07989">
    <property type="entry name" value="LPLAT_AGPAT-like"/>
    <property type="match status" value="1"/>
</dbReference>
<name>A0ABR3P5U0_9PEZI</name>
<dbReference type="GeneID" id="95979479"/>
<dbReference type="PRINTS" id="PR00979">
    <property type="entry name" value="TAFAZZIN"/>
</dbReference>
<gene>
    <name evidence="14" type="ORF">AAFC00_005780</name>
</gene>
<dbReference type="EMBL" id="JBFMKM010000013">
    <property type="protein sequence ID" value="KAL1301541.1"/>
    <property type="molecule type" value="Genomic_DNA"/>
</dbReference>
<dbReference type="PANTHER" id="PTHR12497:SF0">
    <property type="entry name" value="TAFAZZIN"/>
    <property type="match status" value="1"/>
</dbReference>
<evidence type="ECO:0000256" key="3">
    <source>
        <dbReference type="ARBA" id="ARBA00022679"/>
    </source>
</evidence>
<dbReference type="SMART" id="SM00563">
    <property type="entry name" value="PlsC"/>
    <property type="match status" value="1"/>
</dbReference>
<dbReference type="Proteomes" id="UP001562354">
    <property type="component" value="Unassembled WGS sequence"/>
</dbReference>
<dbReference type="InterPro" id="IPR000872">
    <property type="entry name" value="Tafazzin"/>
</dbReference>
<proteinExistence type="inferred from homology"/>
<dbReference type="PANTHER" id="PTHR12497">
    <property type="entry name" value="TAZ PROTEIN TAFAZZIN"/>
    <property type="match status" value="1"/>
</dbReference>
<sequence>MASSLLPLPDRPSLGFRIASTFQMGWVGTACRSFLLAFNRLEVNGWDGFKKLLDEREDVAARQRGLITVSNHTSVLDDPALWGALPYSYHWNPDSLRWSLASHDLAFQSRFTSFFFTIGNTLPCHRAAHSPYGGLFQPTMTQAIRLLSNGPFAAPPVVPSETSLTRADIPDPFSDSQLTYSTNGQDSFPAPSAYANRRFAWVHIFPEGKVHQKTDKTMRYFKWGVSRLILEADTVPDLVPIWIEGFDSVMHESRTFPRFIPRGNNDVSVTFGEKVDMEARFGDLRSKWQQLKAKVPAKAGQPDELGVIRDIDLMTGHEAVELRKECTMRVREEVLKVRRGRGLPDEDPKCGLVETWREEAGAQQGLMGDGSYVKDM</sequence>
<evidence type="ECO:0000256" key="8">
    <source>
        <dbReference type="ARBA" id="ARBA00023136"/>
    </source>
</evidence>
<keyword evidence="7" id="KW-0496">Mitochondrion</keyword>
<organism evidence="14 15">
    <name type="scientific">Neodothiora populina</name>
    <dbReference type="NCBI Taxonomy" id="2781224"/>
    <lineage>
        <taxon>Eukaryota</taxon>
        <taxon>Fungi</taxon>
        <taxon>Dikarya</taxon>
        <taxon>Ascomycota</taxon>
        <taxon>Pezizomycotina</taxon>
        <taxon>Dothideomycetes</taxon>
        <taxon>Dothideomycetidae</taxon>
        <taxon>Dothideales</taxon>
        <taxon>Dothioraceae</taxon>
        <taxon>Neodothiora</taxon>
    </lineage>
</organism>
<evidence type="ECO:0000313" key="15">
    <source>
        <dbReference type="Proteomes" id="UP001562354"/>
    </source>
</evidence>
<dbReference type="RefSeq" id="XP_069197817.1">
    <property type="nucleotide sequence ID" value="XM_069345616.1"/>
</dbReference>
<evidence type="ECO:0000256" key="6">
    <source>
        <dbReference type="ARBA" id="ARBA00023098"/>
    </source>
</evidence>
<comment type="caution">
    <text evidence="14">The sequence shown here is derived from an EMBL/GenBank/DDBJ whole genome shotgun (WGS) entry which is preliminary data.</text>
</comment>
<evidence type="ECO:0000256" key="10">
    <source>
        <dbReference type="ARBA" id="ARBA00024323"/>
    </source>
</evidence>
<comment type="subcellular location">
    <subcellularLocation>
        <location evidence="1">Mitochondrion inner membrane</location>
        <topology evidence="1">Peripheral membrane protein</topology>
        <orientation evidence="1">Intermembrane side</orientation>
    </subcellularLocation>
    <subcellularLocation>
        <location evidence="10">Mitochondrion outer membrane</location>
        <topology evidence="10">Peripheral membrane protein</topology>
        <orientation evidence="10">Intermembrane side</orientation>
    </subcellularLocation>
</comment>
<evidence type="ECO:0000256" key="5">
    <source>
        <dbReference type="ARBA" id="ARBA00022792"/>
    </source>
</evidence>
<dbReference type="Pfam" id="PF01553">
    <property type="entry name" value="Acyltransferase"/>
    <property type="match status" value="1"/>
</dbReference>
<evidence type="ECO:0000256" key="4">
    <source>
        <dbReference type="ARBA" id="ARBA00022787"/>
    </source>
</evidence>
<dbReference type="SUPFAM" id="SSF69593">
    <property type="entry name" value="Glycerol-3-phosphate (1)-acyltransferase"/>
    <property type="match status" value="2"/>
</dbReference>
<protein>
    <recommendedName>
        <fullName evidence="12">Tafazzin family protein</fullName>
    </recommendedName>
</protein>
<comment type="catalytic activity">
    <reaction evidence="11">
        <text>1'-[1,2-diacyl-sn-glycero-3-phospho],3'-[1-acyl-sn-glycero-3-phospho]-glycerol + a 1,2-diacyl-sn-glycero-3-phosphocholine = a cardiolipin + a 1-acyl-sn-glycero-3-phosphocholine</text>
        <dbReference type="Rhea" id="RHEA:33731"/>
        <dbReference type="ChEBI" id="CHEBI:57643"/>
        <dbReference type="ChEBI" id="CHEBI:58168"/>
        <dbReference type="ChEBI" id="CHEBI:62237"/>
        <dbReference type="ChEBI" id="CHEBI:64743"/>
    </reaction>
    <physiologicalReaction direction="left-to-right" evidence="11">
        <dbReference type="Rhea" id="RHEA:33732"/>
    </physiologicalReaction>
    <physiologicalReaction direction="right-to-left" evidence="11">
        <dbReference type="Rhea" id="RHEA:33733"/>
    </physiologicalReaction>
</comment>
<evidence type="ECO:0000313" key="14">
    <source>
        <dbReference type="EMBL" id="KAL1301541.1"/>
    </source>
</evidence>
<keyword evidence="15" id="KW-1185">Reference proteome</keyword>
<keyword evidence="6" id="KW-0443">Lipid metabolism</keyword>
<evidence type="ECO:0000256" key="9">
    <source>
        <dbReference type="ARBA" id="ARBA00023315"/>
    </source>
</evidence>
<dbReference type="InterPro" id="IPR002123">
    <property type="entry name" value="Plipid/glycerol_acylTrfase"/>
</dbReference>
<evidence type="ECO:0000256" key="2">
    <source>
        <dbReference type="ARBA" id="ARBA00010524"/>
    </source>
</evidence>
<evidence type="ECO:0000256" key="11">
    <source>
        <dbReference type="ARBA" id="ARBA00047906"/>
    </source>
</evidence>
<comment type="similarity">
    <text evidence="2 12">Belongs to the taffazin family.</text>
</comment>
<keyword evidence="4" id="KW-1000">Mitochondrion outer membrane</keyword>
<evidence type="ECO:0000256" key="7">
    <source>
        <dbReference type="ARBA" id="ARBA00023128"/>
    </source>
</evidence>
<evidence type="ECO:0000256" key="1">
    <source>
        <dbReference type="ARBA" id="ARBA00004137"/>
    </source>
</evidence>
<keyword evidence="9" id="KW-0012">Acyltransferase</keyword>
<keyword evidence="5" id="KW-0999">Mitochondrion inner membrane</keyword>
<keyword evidence="3" id="KW-0808">Transferase</keyword>
<feature type="domain" description="Phospholipid/glycerol acyltransferase" evidence="13">
    <location>
        <begin position="66"/>
        <end position="246"/>
    </location>
</feature>
<evidence type="ECO:0000256" key="12">
    <source>
        <dbReference type="RuleBase" id="RU365062"/>
    </source>
</evidence>
<evidence type="ECO:0000259" key="13">
    <source>
        <dbReference type="SMART" id="SM00563"/>
    </source>
</evidence>
<keyword evidence="8" id="KW-0472">Membrane</keyword>
<reference evidence="14 15" key="1">
    <citation type="submission" date="2024-07" db="EMBL/GenBank/DDBJ databases">
        <title>Draft sequence of the Neodothiora populina.</title>
        <authorList>
            <person name="Drown D.D."/>
            <person name="Schuette U.S."/>
            <person name="Buechlein A.B."/>
            <person name="Rusch D.R."/>
            <person name="Winton L.W."/>
            <person name="Adams G.A."/>
        </authorList>
    </citation>
    <scope>NUCLEOTIDE SEQUENCE [LARGE SCALE GENOMIC DNA]</scope>
    <source>
        <strain evidence="14 15">CPC 39397</strain>
    </source>
</reference>
<accession>A0ABR3P5U0</accession>